<dbReference type="InterPro" id="IPR012347">
    <property type="entry name" value="Ferritin-like"/>
</dbReference>
<feature type="domain" description="DUF305" evidence="3">
    <location>
        <begin position="50"/>
        <end position="184"/>
    </location>
</feature>
<dbReference type="AlphaFoldDB" id="A9AYN0"/>
<name>A9AYN0_HERA2</name>
<sequence length="188" mass="20420">MRRFMMFLGLIVVLSGCGATSQTNSSTNDHGGDHATEAPTTDHGSMSMSDLQFLDGMIEHHRGAIAMAKDAQSQASDPQVQELAKQIIAAQEPEIVQLQAWRKAWFGDAPASDLSALHMGSMDVPAGSESYDRRFLTAMISHHDGAIAMAQSIKASTQRAELKTFAEAVITAQTAENQQMDTWLQEIK</sequence>
<dbReference type="InterPro" id="IPR005183">
    <property type="entry name" value="DUF305_CopM-like"/>
</dbReference>
<evidence type="ECO:0000259" key="3">
    <source>
        <dbReference type="Pfam" id="PF03713"/>
    </source>
</evidence>
<dbReference type="KEGG" id="hau:Haur_2368"/>
<dbReference type="HOGENOM" id="CLU_074343_2_0_0"/>
<dbReference type="Proteomes" id="UP000000787">
    <property type="component" value="Chromosome"/>
</dbReference>
<dbReference type="BioCyc" id="HAUR316274:GHYA-2396-MONOMER"/>
<gene>
    <name evidence="4" type="ordered locus">Haur_2368</name>
</gene>
<feature type="chain" id="PRO_5002735333" description="DUF305 domain-containing protein" evidence="2">
    <location>
        <begin position="26"/>
        <end position="188"/>
    </location>
</feature>
<reference evidence="4 5" key="1">
    <citation type="journal article" date="2011" name="Stand. Genomic Sci.">
        <title>Complete genome sequence of the filamentous gliding predatory bacterium Herpetosiphon aurantiacus type strain (114-95(T)).</title>
        <authorList>
            <person name="Kiss H."/>
            <person name="Nett M."/>
            <person name="Domin N."/>
            <person name="Martin K."/>
            <person name="Maresca J.A."/>
            <person name="Copeland A."/>
            <person name="Lapidus A."/>
            <person name="Lucas S."/>
            <person name="Berry K.W."/>
            <person name="Glavina Del Rio T."/>
            <person name="Dalin E."/>
            <person name="Tice H."/>
            <person name="Pitluck S."/>
            <person name="Richardson P."/>
            <person name="Bruce D."/>
            <person name="Goodwin L."/>
            <person name="Han C."/>
            <person name="Detter J.C."/>
            <person name="Schmutz J."/>
            <person name="Brettin T."/>
            <person name="Land M."/>
            <person name="Hauser L."/>
            <person name="Kyrpides N.C."/>
            <person name="Ivanova N."/>
            <person name="Goker M."/>
            <person name="Woyke T."/>
            <person name="Klenk H.P."/>
            <person name="Bryant D.A."/>
        </authorList>
    </citation>
    <scope>NUCLEOTIDE SEQUENCE [LARGE SCALE GENOMIC DNA]</scope>
    <source>
        <strain evidence="5">ATCC 23779 / DSM 785 / 114-95</strain>
    </source>
</reference>
<evidence type="ECO:0000313" key="4">
    <source>
        <dbReference type="EMBL" id="ABX05008.1"/>
    </source>
</evidence>
<evidence type="ECO:0000256" key="2">
    <source>
        <dbReference type="SAM" id="SignalP"/>
    </source>
</evidence>
<organism evidence="4 5">
    <name type="scientific">Herpetosiphon aurantiacus (strain ATCC 23779 / DSM 785 / 114-95)</name>
    <dbReference type="NCBI Taxonomy" id="316274"/>
    <lineage>
        <taxon>Bacteria</taxon>
        <taxon>Bacillati</taxon>
        <taxon>Chloroflexota</taxon>
        <taxon>Chloroflexia</taxon>
        <taxon>Herpetosiphonales</taxon>
        <taxon>Herpetosiphonaceae</taxon>
        <taxon>Herpetosiphon</taxon>
    </lineage>
</organism>
<feature type="signal peptide" evidence="2">
    <location>
        <begin position="1"/>
        <end position="25"/>
    </location>
</feature>
<proteinExistence type="predicted"/>
<dbReference type="STRING" id="316274.Haur_2368"/>
<dbReference type="PANTHER" id="PTHR36933:SF1">
    <property type="entry name" value="SLL0788 PROTEIN"/>
    <property type="match status" value="1"/>
</dbReference>
<dbReference type="InParanoid" id="A9AYN0"/>
<dbReference type="Pfam" id="PF03713">
    <property type="entry name" value="DUF305"/>
    <property type="match status" value="1"/>
</dbReference>
<keyword evidence="2" id="KW-0732">Signal</keyword>
<protein>
    <recommendedName>
        <fullName evidence="3">DUF305 domain-containing protein</fullName>
    </recommendedName>
</protein>
<accession>A9AYN0</accession>
<evidence type="ECO:0000313" key="5">
    <source>
        <dbReference type="Proteomes" id="UP000000787"/>
    </source>
</evidence>
<feature type="region of interest" description="Disordered" evidence="1">
    <location>
        <begin position="21"/>
        <end position="46"/>
    </location>
</feature>
<dbReference type="eggNOG" id="COG3544">
    <property type="taxonomic scope" value="Bacteria"/>
</dbReference>
<keyword evidence="5" id="KW-1185">Reference proteome</keyword>
<dbReference type="EMBL" id="CP000875">
    <property type="protein sequence ID" value="ABX05008.1"/>
    <property type="molecule type" value="Genomic_DNA"/>
</dbReference>
<evidence type="ECO:0000256" key="1">
    <source>
        <dbReference type="SAM" id="MobiDB-lite"/>
    </source>
</evidence>
<dbReference type="PANTHER" id="PTHR36933">
    <property type="entry name" value="SLL0788 PROTEIN"/>
    <property type="match status" value="1"/>
</dbReference>
<dbReference type="Gene3D" id="1.20.1260.10">
    <property type="match status" value="1"/>
</dbReference>
<dbReference type="PROSITE" id="PS51257">
    <property type="entry name" value="PROKAR_LIPOPROTEIN"/>
    <property type="match status" value="1"/>
</dbReference>